<reference evidence="3" key="1">
    <citation type="submission" date="2011-11" db="EMBL/GenBank/DDBJ databases">
        <title>The Draft Genome of Spermophilus tridecemlineatus.</title>
        <authorList>
            <consortium name="The Broad Institute Genome Assembly &amp; Analysis Group"/>
            <consortium name="Computational R&amp;D Group"/>
            <consortium name="and Sequencing Platform"/>
            <person name="Di Palma F."/>
            <person name="Alfoldi J."/>
            <person name="Johnson J."/>
            <person name="Berlin A."/>
            <person name="Gnerre S."/>
            <person name="Jaffe D."/>
            <person name="MacCallum I."/>
            <person name="Young S."/>
            <person name="Walker B.J."/>
            <person name="Lindblad-Toh K."/>
        </authorList>
    </citation>
    <scope>NUCLEOTIDE SEQUENCE [LARGE SCALE GENOMIC DNA]</scope>
</reference>
<proteinExistence type="predicted"/>
<evidence type="ECO:0000256" key="1">
    <source>
        <dbReference type="SAM" id="MobiDB-lite"/>
    </source>
</evidence>
<dbReference type="EMBL" id="AGTP01087265">
    <property type="status" value="NOT_ANNOTATED_CDS"/>
    <property type="molecule type" value="Genomic_DNA"/>
</dbReference>
<keyword evidence="3" id="KW-1185">Reference proteome</keyword>
<evidence type="ECO:0000313" key="2">
    <source>
        <dbReference type="Ensembl" id="ENSSTOP00000024622.1"/>
    </source>
</evidence>
<dbReference type="KEGG" id="iti:101966171"/>
<name>A0A287CTL3_ICTTR</name>
<organism evidence="2 3">
    <name type="scientific">Ictidomys tridecemlineatus</name>
    <name type="common">Thirteen-lined ground squirrel</name>
    <name type="synonym">Spermophilus tridecemlineatus</name>
    <dbReference type="NCBI Taxonomy" id="43179"/>
    <lineage>
        <taxon>Eukaryota</taxon>
        <taxon>Metazoa</taxon>
        <taxon>Chordata</taxon>
        <taxon>Craniata</taxon>
        <taxon>Vertebrata</taxon>
        <taxon>Euteleostomi</taxon>
        <taxon>Mammalia</taxon>
        <taxon>Eutheria</taxon>
        <taxon>Euarchontoglires</taxon>
        <taxon>Glires</taxon>
        <taxon>Rodentia</taxon>
        <taxon>Sciuromorpha</taxon>
        <taxon>Sciuridae</taxon>
        <taxon>Xerinae</taxon>
        <taxon>Marmotini</taxon>
        <taxon>Ictidomys</taxon>
    </lineage>
</organism>
<dbReference type="FunCoup" id="A0A287CTL3">
    <property type="interactions" value="1"/>
</dbReference>
<dbReference type="GeneTree" id="ENSGT00660000097475"/>
<dbReference type="CTD" id="100500938"/>
<reference evidence="2" key="2">
    <citation type="submission" date="2025-08" db="UniProtKB">
        <authorList>
            <consortium name="Ensembl"/>
        </authorList>
    </citation>
    <scope>IDENTIFICATION</scope>
</reference>
<dbReference type="AlphaFoldDB" id="A0A287CTL3"/>
<feature type="region of interest" description="Disordered" evidence="1">
    <location>
        <begin position="1"/>
        <end position="33"/>
    </location>
</feature>
<reference evidence="2" key="3">
    <citation type="submission" date="2025-09" db="UniProtKB">
        <authorList>
            <consortium name="Ensembl"/>
        </authorList>
    </citation>
    <scope>IDENTIFICATION</scope>
</reference>
<dbReference type="Ensembl" id="ENSSTOT00000031088.1">
    <property type="protein sequence ID" value="ENSSTOP00000024622.1"/>
    <property type="gene ID" value="ENSSTOG00000029735.1"/>
</dbReference>
<accession>A0A287CTL3</accession>
<dbReference type="OrthoDB" id="9799303at2759"/>
<dbReference type="Proteomes" id="UP000005215">
    <property type="component" value="Unassembled WGS sequence"/>
</dbReference>
<evidence type="ECO:0000313" key="3">
    <source>
        <dbReference type="Proteomes" id="UP000005215"/>
    </source>
</evidence>
<gene>
    <name evidence="2" type="primary">CCDC179</name>
</gene>
<dbReference type="GeneID" id="101966171"/>
<sequence length="77" mass="8666">MCLRGTEDDPAQVFPEGPRKHHPSDVTTRQSANKRIQNMKSLRKEKKKLEKKFATPAPIPEPGLIVSVEVKLKSTDT</sequence>
<dbReference type="InParanoid" id="A0A287CTL3"/>
<protein>
    <submittedName>
        <fullName evidence="2">Coiled-coil domain containing 179</fullName>
    </submittedName>
</protein>